<dbReference type="AlphaFoldDB" id="A0A1T0AD09"/>
<dbReference type="RefSeq" id="WP_078275576.1">
    <property type="nucleotide sequence ID" value="NZ_CAACXO010000013.1"/>
</dbReference>
<evidence type="ECO:0000313" key="4">
    <source>
        <dbReference type="Proteomes" id="UP000255279"/>
    </source>
</evidence>
<dbReference type="STRING" id="34060.B0181_00675"/>
<dbReference type="EMBL" id="UGQE01000001">
    <property type="protein sequence ID" value="STZ10462.1"/>
    <property type="molecule type" value="Genomic_DNA"/>
</dbReference>
<dbReference type="OrthoDB" id="378735at2"/>
<sequence>MFIDNEEIRRVHGLTEEQTKLAKSFIKGAVYCWLKNRTDEPFSVRDLFGGVNTDWQDTPLHDVWHKHIKEGKSNDEAHDLARTDVGWLLKTVLDEDKYRQFSSQKRELTKFYTWENRQDFEE</sequence>
<accession>A0A1T0AD09</accession>
<organism evidence="1 3">
    <name type="scientific">Moraxella caviae</name>
    <dbReference type="NCBI Taxonomy" id="34060"/>
    <lineage>
        <taxon>Bacteria</taxon>
        <taxon>Pseudomonadati</taxon>
        <taxon>Pseudomonadota</taxon>
        <taxon>Gammaproteobacteria</taxon>
        <taxon>Moraxellales</taxon>
        <taxon>Moraxellaceae</taxon>
        <taxon>Moraxella</taxon>
    </lineage>
</organism>
<evidence type="ECO:0000313" key="1">
    <source>
        <dbReference type="EMBL" id="OOR93191.1"/>
    </source>
</evidence>
<dbReference type="Proteomes" id="UP000190435">
    <property type="component" value="Unassembled WGS sequence"/>
</dbReference>
<reference evidence="2 4" key="2">
    <citation type="submission" date="2018-06" db="EMBL/GenBank/DDBJ databases">
        <authorList>
            <consortium name="Pathogen Informatics"/>
            <person name="Doyle S."/>
        </authorList>
    </citation>
    <scope>NUCLEOTIDE SEQUENCE [LARGE SCALE GENOMIC DNA]</scope>
    <source>
        <strain evidence="2 4">NCTC10293</strain>
    </source>
</reference>
<dbReference type="Proteomes" id="UP000255279">
    <property type="component" value="Unassembled WGS sequence"/>
</dbReference>
<protein>
    <submittedName>
        <fullName evidence="1">Uncharacterized protein</fullName>
    </submittedName>
</protein>
<dbReference type="EMBL" id="MUXU01000005">
    <property type="protein sequence ID" value="OOR93191.1"/>
    <property type="molecule type" value="Genomic_DNA"/>
</dbReference>
<keyword evidence="3" id="KW-1185">Reference proteome</keyword>
<name>A0A1T0AD09_9GAMM</name>
<evidence type="ECO:0000313" key="2">
    <source>
        <dbReference type="EMBL" id="STZ10462.1"/>
    </source>
</evidence>
<proteinExistence type="predicted"/>
<evidence type="ECO:0000313" key="3">
    <source>
        <dbReference type="Proteomes" id="UP000190435"/>
    </source>
</evidence>
<gene>
    <name evidence="1" type="ORF">B0181_00675</name>
    <name evidence="2" type="ORF">NCTC10293_00797</name>
</gene>
<reference evidence="1 3" key="1">
    <citation type="submission" date="2017-02" db="EMBL/GenBank/DDBJ databases">
        <title>Draft genome sequence of Moraxella caviae CCUG 355 type strain.</title>
        <authorList>
            <person name="Engstrom-Jakobsson H."/>
            <person name="Salva-Serra F."/>
            <person name="Thorell K."/>
            <person name="Gonzales-Siles L."/>
            <person name="Karlsson R."/>
            <person name="Boulund F."/>
            <person name="Engstrand L."/>
            <person name="Moore E."/>
        </authorList>
    </citation>
    <scope>NUCLEOTIDE SEQUENCE [LARGE SCALE GENOMIC DNA]</scope>
    <source>
        <strain evidence="1 3">CCUG 355</strain>
    </source>
</reference>